<evidence type="ECO:0000313" key="1">
    <source>
        <dbReference type="EMBL" id="SVB76858.1"/>
    </source>
</evidence>
<sequence>VYVVVADIKLKDGVESDFKTWFSKSNEILSKLDGFTSRRLLKAENGSHRIIVEHQSKKTFIKMHESEEHSKLHVEAQTYMTDPPLPRFYEVIAK</sequence>
<dbReference type="InterPro" id="IPR011008">
    <property type="entry name" value="Dimeric_a/b-barrel"/>
</dbReference>
<gene>
    <name evidence="1" type="ORF">METZ01_LOCUS229712</name>
</gene>
<proteinExistence type="predicted"/>
<feature type="non-terminal residue" evidence="1">
    <location>
        <position position="1"/>
    </location>
</feature>
<dbReference type="SUPFAM" id="SSF54909">
    <property type="entry name" value="Dimeric alpha+beta barrel"/>
    <property type="match status" value="1"/>
</dbReference>
<accession>A0A382GP03</accession>
<evidence type="ECO:0008006" key="2">
    <source>
        <dbReference type="Google" id="ProtNLM"/>
    </source>
</evidence>
<dbReference type="Gene3D" id="3.30.70.100">
    <property type="match status" value="1"/>
</dbReference>
<protein>
    <recommendedName>
        <fullName evidence="2">ABM domain-containing protein</fullName>
    </recommendedName>
</protein>
<dbReference type="AlphaFoldDB" id="A0A382GP03"/>
<reference evidence="1" key="1">
    <citation type="submission" date="2018-05" db="EMBL/GenBank/DDBJ databases">
        <authorList>
            <person name="Lanie J.A."/>
            <person name="Ng W.-L."/>
            <person name="Kazmierczak K.M."/>
            <person name="Andrzejewski T.M."/>
            <person name="Davidsen T.M."/>
            <person name="Wayne K.J."/>
            <person name="Tettelin H."/>
            <person name="Glass J.I."/>
            <person name="Rusch D."/>
            <person name="Podicherti R."/>
            <person name="Tsui H.-C.T."/>
            <person name="Winkler M.E."/>
        </authorList>
    </citation>
    <scope>NUCLEOTIDE SEQUENCE</scope>
</reference>
<dbReference type="EMBL" id="UINC01056619">
    <property type="protein sequence ID" value="SVB76858.1"/>
    <property type="molecule type" value="Genomic_DNA"/>
</dbReference>
<name>A0A382GP03_9ZZZZ</name>
<organism evidence="1">
    <name type="scientific">marine metagenome</name>
    <dbReference type="NCBI Taxonomy" id="408172"/>
    <lineage>
        <taxon>unclassified sequences</taxon>
        <taxon>metagenomes</taxon>
        <taxon>ecological metagenomes</taxon>
    </lineage>
</organism>